<dbReference type="InterPro" id="IPR025295">
    <property type="entry name" value="eCIS_core_dom"/>
</dbReference>
<feature type="compositionally biased region" description="Basic and acidic residues" evidence="1">
    <location>
        <begin position="12"/>
        <end position="31"/>
    </location>
</feature>
<protein>
    <recommendedName>
        <fullName evidence="2">eCIS core domain-containing protein</fullName>
    </recommendedName>
</protein>
<feature type="domain" description="eCIS core" evidence="2">
    <location>
        <begin position="124"/>
        <end position="200"/>
    </location>
</feature>
<dbReference type="HOGENOM" id="CLU_046641_0_0_2"/>
<evidence type="ECO:0000313" key="4">
    <source>
        <dbReference type="Proteomes" id="UP000010846"/>
    </source>
</evidence>
<feature type="compositionally biased region" description="Basic and acidic residues" evidence="1">
    <location>
        <begin position="309"/>
        <end position="327"/>
    </location>
</feature>
<dbReference type="GeneID" id="71811685"/>
<dbReference type="EMBL" id="CP003050">
    <property type="protein sequence ID" value="AGB17716.1"/>
    <property type="molecule type" value="Genomic_DNA"/>
</dbReference>
<keyword evidence="4" id="KW-1185">Reference proteome</keyword>
<organism evidence="3 4">
    <name type="scientific">Halovivax ruber (strain DSM 18193 / JCM 13892 / XH-70)</name>
    <dbReference type="NCBI Taxonomy" id="797302"/>
    <lineage>
        <taxon>Archaea</taxon>
        <taxon>Methanobacteriati</taxon>
        <taxon>Methanobacteriota</taxon>
        <taxon>Stenosarchaea group</taxon>
        <taxon>Halobacteria</taxon>
        <taxon>Halobacteriales</taxon>
        <taxon>Natrialbaceae</taxon>
        <taxon>Halovivax</taxon>
    </lineage>
</organism>
<feature type="compositionally biased region" description="Pro residues" evidence="1">
    <location>
        <begin position="43"/>
        <end position="58"/>
    </location>
</feature>
<feature type="compositionally biased region" description="Basic residues" evidence="1">
    <location>
        <begin position="1"/>
        <end position="11"/>
    </location>
</feature>
<dbReference type="Proteomes" id="UP000010846">
    <property type="component" value="Chromosome"/>
</dbReference>
<evidence type="ECO:0000259" key="2">
    <source>
        <dbReference type="Pfam" id="PF13699"/>
    </source>
</evidence>
<gene>
    <name evidence="3" type="ordered locus">Halru_3150</name>
</gene>
<proteinExistence type="predicted"/>
<dbReference type="KEGG" id="hru:Halru_3150"/>
<dbReference type="STRING" id="797302.Halru_3150"/>
<accession>L0IHJ7</accession>
<dbReference type="Pfam" id="PF13699">
    <property type="entry name" value="eCIS_core"/>
    <property type="match status" value="1"/>
</dbReference>
<evidence type="ECO:0000313" key="3">
    <source>
        <dbReference type="EMBL" id="AGB17716.1"/>
    </source>
</evidence>
<sequence length="467" mass="51594">MGRKKDRRRNRRNGERRERDRDDRRENREADEQAFTPMGMPDAPIPDAPVPDATPPDARPSVGLPAMENVNPIPQTDRVPMASRGYGHEAQEHIMRATDGTETDPHDVPDAVLDVLATGSGQSLDASLQRALEDRMDADFSNVEIHTGPEAAKAADAIDARAFTCGNAIVFNDGEYDPESAEGQYLLAHELAHVKQQTGAAISMMPQADADLEIDPDPQLEREADQAAEDALSGEEPLTVNRLGTDVHVQRVSENKVFEAMALFEAENESGEISDFREDQNENRLAYLHGVAQDVIEKQQKESSLGTKQELKASNSREVRDLAKRGPSEADIKTQIEQLKSNIDADLSDVALTEDQRRLLDGDIEVGMWDKVSWGIVKGILSVTTIPYLIKAAKLGTAAAGKDLDDRGRQTVAQLRDGKISDLDDLKHLWEQTNGSLEDRAEQIEQEIREGVWYDEDGDPYQTGGNQ</sequence>
<evidence type="ECO:0000256" key="1">
    <source>
        <dbReference type="SAM" id="MobiDB-lite"/>
    </source>
</evidence>
<name>L0IHJ7_HALRX</name>
<feature type="region of interest" description="Disordered" evidence="1">
    <location>
        <begin position="300"/>
        <end position="327"/>
    </location>
</feature>
<dbReference type="AlphaFoldDB" id="L0IHJ7"/>
<feature type="region of interest" description="Disordered" evidence="1">
    <location>
        <begin position="1"/>
        <end position="63"/>
    </location>
</feature>
<reference evidence="3" key="1">
    <citation type="submission" date="2011-09" db="EMBL/GenBank/DDBJ databases">
        <title>Complete sequence of Halovivax ruber XH-70.</title>
        <authorList>
            <consortium name="US DOE Joint Genome Institute"/>
            <person name="Lucas S."/>
            <person name="Han J."/>
            <person name="Lapidus A."/>
            <person name="Cheng J.-F."/>
            <person name="Goodwin L."/>
            <person name="Pitluck S."/>
            <person name="Peters L."/>
            <person name="Mikhailova N."/>
            <person name="Davenport K."/>
            <person name="Detter J.C."/>
            <person name="Han C."/>
            <person name="Tapia R."/>
            <person name="Land M."/>
            <person name="Hauser L."/>
            <person name="Kyrpides N."/>
            <person name="Ivanova N."/>
            <person name="Pagani I."/>
            <person name="Sproer C."/>
            <person name="Anderson I."/>
            <person name="Woyke T."/>
        </authorList>
    </citation>
    <scope>NUCLEOTIDE SEQUENCE</scope>
    <source>
        <strain evidence="3">XH-70</strain>
    </source>
</reference>
<dbReference type="eggNOG" id="arCOG10869">
    <property type="taxonomic scope" value="Archaea"/>
</dbReference>
<dbReference type="RefSeq" id="WP_015302298.1">
    <property type="nucleotide sequence ID" value="NC_019964.1"/>
</dbReference>